<feature type="compositionally biased region" description="Polar residues" evidence="2">
    <location>
        <begin position="41"/>
        <end position="65"/>
    </location>
</feature>
<feature type="compositionally biased region" description="Polar residues" evidence="2">
    <location>
        <begin position="76"/>
        <end position="89"/>
    </location>
</feature>
<dbReference type="PANTHER" id="PTHR10502:SF102">
    <property type="entry name" value="ANNEXIN B11"/>
    <property type="match status" value="1"/>
</dbReference>
<feature type="compositionally biased region" description="Pro residues" evidence="2">
    <location>
        <begin position="163"/>
        <end position="177"/>
    </location>
</feature>
<dbReference type="SUPFAM" id="SSF47874">
    <property type="entry name" value="Annexin"/>
    <property type="match status" value="1"/>
</dbReference>
<comment type="similarity">
    <text evidence="1">Belongs to the annexin family.</text>
</comment>
<comment type="caution">
    <text evidence="3">The sequence shown here is derived from an EMBL/GenBank/DDBJ whole genome shotgun (WGS) entry which is preliminary data.</text>
</comment>
<proteinExistence type="inferred from homology"/>
<dbReference type="InterPro" id="IPR037104">
    <property type="entry name" value="Annexin_sf"/>
</dbReference>
<sequence length="708" mass="78132">MDDFNDNRESISEYIELWEKFDITEDSRPGSIKSLPPPPFQKNSFYTPSIPQAAASNGDNSPNNGSKRDTIPPVLSQLQTAFRQETALNTPPPSVYSDYTPRSSRYASIANSNPFRLSPQEPIDSPYSSYTSASPLQGLWPAPPPSRTRTRSTSASRYANSTHPPPTSALPPVPGLPAHPAVSVSKPSDQGLRGPLTPPPQPTDFRFEQPRSRPVTPQPPREQQQTEVGFGVYQIIRSRTPGPSGPTSRSGTPNALQSRISSDVPGITSKAARMLGINLPSSMTPQTRANSRAPSPSSQAWNHNPFDSAHFSNPPNFYAASYDPNLDAMSIWTALKQSKKPDTELLTRTIADVSHTPSKLPILRQKYKQLYTEDVKATIRSGTSGPYRIALLRLIVGPCESEADWLNSHGKRDGKNDAPFLPTDDKIIAEAIFGKQPDEIEQIKTAFAVSSPSMSLETVIEGLYLGTAQHPGGSSYGAIADAVSAPNLAFWRVVLRVLRADREYETAKTVSLLNVDHLLTREAKLMGDVEDLYRAEKRLGGPGSTNKYLDQSLLLELILKKSDIYLRDLCIRFRERHVRELVDVITSKDRVLVGSAGVLPNNLIYALTHALTGITANSKATRDAKLLHDTLGLLGIQDTRLVARVVRLHFDQVHLRRVKEAYKARYGRDILERVRKEIKKGSYRDLMVKLLEGPAGGNQSDRLGHLYN</sequence>
<accession>A0ABR3GF51</accession>
<evidence type="ECO:0000313" key="3">
    <source>
        <dbReference type="EMBL" id="KAL0634599.1"/>
    </source>
</evidence>
<keyword evidence="4" id="KW-1185">Reference proteome</keyword>
<reference evidence="3 4" key="1">
    <citation type="submission" date="2024-02" db="EMBL/GenBank/DDBJ databases">
        <title>Discinaceae phylogenomics.</title>
        <authorList>
            <person name="Dirks A.C."/>
            <person name="James T.Y."/>
        </authorList>
    </citation>
    <scope>NUCLEOTIDE SEQUENCE [LARGE SCALE GENOMIC DNA]</scope>
    <source>
        <strain evidence="3 4">ACD0624</strain>
    </source>
</reference>
<protein>
    <recommendedName>
        <fullName evidence="5">Annexin</fullName>
    </recommendedName>
</protein>
<dbReference type="Proteomes" id="UP001447188">
    <property type="component" value="Unassembled WGS sequence"/>
</dbReference>
<evidence type="ECO:0000256" key="2">
    <source>
        <dbReference type="SAM" id="MobiDB-lite"/>
    </source>
</evidence>
<feature type="compositionally biased region" description="Polar residues" evidence="2">
    <location>
        <begin position="126"/>
        <end position="135"/>
    </location>
</feature>
<feature type="compositionally biased region" description="Polar residues" evidence="2">
    <location>
        <begin position="245"/>
        <end position="260"/>
    </location>
</feature>
<evidence type="ECO:0000256" key="1">
    <source>
        <dbReference type="ARBA" id="ARBA00007831"/>
    </source>
</evidence>
<dbReference type="PANTHER" id="PTHR10502">
    <property type="entry name" value="ANNEXIN"/>
    <property type="match status" value="1"/>
</dbReference>
<evidence type="ECO:0000313" key="4">
    <source>
        <dbReference type="Proteomes" id="UP001447188"/>
    </source>
</evidence>
<name>A0ABR3GF51_9PEZI</name>
<evidence type="ECO:0008006" key="5">
    <source>
        <dbReference type="Google" id="ProtNLM"/>
    </source>
</evidence>
<feature type="region of interest" description="Disordered" evidence="2">
    <location>
        <begin position="26"/>
        <end position="260"/>
    </location>
</feature>
<feature type="compositionally biased region" description="Polar residues" evidence="2">
    <location>
        <begin position="100"/>
        <end position="115"/>
    </location>
</feature>
<organism evidence="3 4">
    <name type="scientific">Discina gigas</name>
    <dbReference type="NCBI Taxonomy" id="1032678"/>
    <lineage>
        <taxon>Eukaryota</taxon>
        <taxon>Fungi</taxon>
        <taxon>Dikarya</taxon>
        <taxon>Ascomycota</taxon>
        <taxon>Pezizomycotina</taxon>
        <taxon>Pezizomycetes</taxon>
        <taxon>Pezizales</taxon>
        <taxon>Discinaceae</taxon>
        <taxon>Discina</taxon>
    </lineage>
</organism>
<gene>
    <name evidence="3" type="ORF">Q9L58_006486</name>
</gene>
<dbReference type="EMBL" id="JBBBZM010000090">
    <property type="protein sequence ID" value="KAL0634599.1"/>
    <property type="molecule type" value="Genomic_DNA"/>
</dbReference>
<dbReference type="Gene3D" id="1.10.220.10">
    <property type="entry name" value="Annexin"/>
    <property type="match status" value="2"/>
</dbReference>